<dbReference type="InterPro" id="IPR000086">
    <property type="entry name" value="NUDIX_hydrolase_dom"/>
</dbReference>
<gene>
    <name evidence="4" type="ORF">MNBD_GAMMA19-2048</name>
</gene>
<sequence length="143" mass="16851">MIDSEGYRANVGIILCNAQGRLLWARRIGQDAWQFPQGGIKANETRKEALFRELREEVGLTSDHVELVGSTRSWLRYDLPKRFLRHGSKPLCIGQKQIWYLLRLIGKDDDVRLDVSEQPEFDGWRWVDYWFPLEEVVSFKRDV</sequence>
<dbReference type="CDD" id="cd03671">
    <property type="entry name" value="NUDIX_Ap4A_hydrolase_plant_like"/>
    <property type="match status" value="1"/>
</dbReference>
<dbReference type="FunFam" id="3.90.79.10:FF:000001">
    <property type="entry name" value="RNA pyrophosphohydrolase"/>
    <property type="match status" value="1"/>
</dbReference>
<dbReference type="HAMAP" id="MF_00298">
    <property type="entry name" value="Nudix_RppH"/>
    <property type="match status" value="1"/>
</dbReference>
<dbReference type="InterPro" id="IPR020084">
    <property type="entry name" value="NUDIX_hydrolase_CS"/>
</dbReference>
<dbReference type="PANTHER" id="PTHR43736">
    <property type="entry name" value="ADP-RIBOSE PYROPHOSPHATASE"/>
    <property type="match status" value="1"/>
</dbReference>
<reference evidence="4" key="1">
    <citation type="submission" date="2018-06" db="EMBL/GenBank/DDBJ databases">
        <authorList>
            <person name="Zhirakovskaya E."/>
        </authorList>
    </citation>
    <scope>NUCLEOTIDE SEQUENCE</scope>
</reference>
<dbReference type="EMBL" id="UOFV01000210">
    <property type="protein sequence ID" value="VAX00419.1"/>
    <property type="molecule type" value="Genomic_DNA"/>
</dbReference>
<name>A0A3B1A3V5_9ZZZZ</name>
<dbReference type="GO" id="GO:0140098">
    <property type="term" value="F:catalytic activity, acting on RNA"/>
    <property type="evidence" value="ECO:0007669"/>
    <property type="project" value="UniProtKB-ARBA"/>
</dbReference>
<dbReference type="InterPro" id="IPR015797">
    <property type="entry name" value="NUDIX_hydrolase-like_dom_sf"/>
</dbReference>
<dbReference type="Pfam" id="PF00293">
    <property type="entry name" value="NUDIX"/>
    <property type="match status" value="1"/>
</dbReference>
<feature type="non-terminal residue" evidence="4">
    <location>
        <position position="143"/>
    </location>
</feature>
<dbReference type="InterPro" id="IPR022927">
    <property type="entry name" value="RppH"/>
</dbReference>
<accession>A0A3B1A3V5</accession>
<protein>
    <submittedName>
        <fullName evidence="4">Adenosine (5')-pentaphospho-(5'')-adenosine pyrophosphohydrolase</fullName>
    </submittedName>
</protein>
<dbReference type="PANTHER" id="PTHR43736:SF1">
    <property type="entry name" value="DIHYDRONEOPTERIN TRIPHOSPHATE DIPHOSPHATASE"/>
    <property type="match status" value="1"/>
</dbReference>
<comment type="cofactor">
    <cofactor evidence="1">
        <name>Mn(2+)</name>
        <dbReference type="ChEBI" id="CHEBI:29035"/>
    </cofactor>
</comment>
<dbReference type="GO" id="GO:0016462">
    <property type="term" value="F:pyrophosphatase activity"/>
    <property type="evidence" value="ECO:0007669"/>
    <property type="project" value="UniProtKB-ARBA"/>
</dbReference>
<keyword evidence="2 4" id="KW-0378">Hydrolase</keyword>
<evidence type="ECO:0000256" key="2">
    <source>
        <dbReference type="ARBA" id="ARBA00022801"/>
    </source>
</evidence>
<dbReference type="PROSITE" id="PS51462">
    <property type="entry name" value="NUDIX"/>
    <property type="match status" value="1"/>
</dbReference>
<dbReference type="NCBIfam" id="NF001938">
    <property type="entry name" value="PRK00714.1-5"/>
    <property type="match status" value="1"/>
</dbReference>
<organism evidence="4">
    <name type="scientific">hydrothermal vent metagenome</name>
    <dbReference type="NCBI Taxonomy" id="652676"/>
    <lineage>
        <taxon>unclassified sequences</taxon>
        <taxon>metagenomes</taxon>
        <taxon>ecological metagenomes</taxon>
    </lineage>
</organism>
<dbReference type="SUPFAM" id="SSF55811">
    <property type="entry name" value="Nudix"/>
    <property type="match status" value="1"/>
</dbReference>
<dbReference type="NCBIfam" id="NF001937">
    <property type="entry name" value="PRK00714.1-4"/>
    <property type="match status" value="1"/>
</dbReference>
<dbReference type="InterPro" id="IPR020476">
    <property type="entry name" value="Nudix_hydrolase"/>
</dbReference>
<evidence type="ECO:0000259" key="3">
    <source>
        <dbReference type="PROSITE" id="PS51462"/>
    </source>
</evidence>
<dbReference type="PROSITE" id="PS00893">
    <property type="entry name" value="NUDIX_BOX"/>
    <property type="match status" value="1"/>
</dbReference>
<evidence type="ECO:0000256" key="1">
    <source>
        <dbReference type="ARBA" id="ARBA00001936"/>
    </source>
</evidence>
<feature type="domain" description="Nudix hydrolase" evidence="3">
    <location>
        <begin position="6"/>
        <end position="143"/>
    </location>
</feature>
<dbReference type="Gene3D" id="3.90.79.10">
    <property type="entry name" value="Nucleoside Triphosphate Pyrophosphohydrolase"/>
    <property type="match status" value="1"/>
</dbReference>
<proteinExistence type="inferred from homology"/>
<evidence type="ECO:0000313" key="4">
    <source>
        <dbReference type="EMBL" id="VAX00419.1"/>
    </source>
</evidence>
<dbReference type="PRINTS" id="PR00502">
    <property type="entry name" value="NUDIXFAMILY"/>
</dbReference>
<dbReference type="AlphaFoldDB" id="A0A3B1A3V5"/>